<reference evidence="3" key="1">
    <citation type="journal article" date="2019" name="Int. J. Syst. Evol. Microbiol.">
        <title>The Global Catalogue of Microorganisms (GCM) 10K type strain sequencing project: providing services to taxonomists for standard genome sequencing and annotation.</title>
        <authorList>
            <consortium name="The Broad Institute Genomics Platform"/>
            <consortium name="The Broad Institute Genome Sequencing Center for Infectious Disease"/>
            <person name="Wu L."/>
            <person name="Ma J."/>
        </authorList>
    </citation>
    <scope>NUCLEOTIDE SEQUENCE [LARGE SCALE GENOMIC DNA]</scope>
    <source>
        <strain evidence="3">CECT 8010</strain>
    </source>
</reference>
<keyword evidence="1" id="KW-1133">Transmembrane helix</keyword>
<protein>
    <submittedName>
        <fullName evidence="2">Coq4 family protein</fullName>
    </submittedName>
</protein>
<dbReference type="EMBL" id="JBHSDC010000012">
    <property type="protein sequence ID" value="MFC4231796.1"/>
    <property type="molecule type" value="Genomic_DNA"/>
</dbReference>
<evidence type="ECO:0000256" key="1">
    <source>
        <dbReference type="SAM" id="Phobius"/>
    </source>
</evidence>
<feature type="transmembrane region" description="Helical" evidence="1">
    <location>
        <begin position="101"/>
        <end position="120"/>
    </location>
</feature>
<evidence type="ECO:0000313" key="3">
    <source>
        <dbReference type="Proteomes" id="UP001595906"/>
    </source>
</evidence>
<evidence type="ECO:0000313" key="2">
    <source>
        <dbReference type="EMBL" id="MFC4231796.1"/>
    </source>
</evidence>
<sequence length="161" mass="18746">MKKSKQLTLRCRILAFLTHQIALPILKITRKAKPLPHSLETLQSMPIGTVGRDLIDYAEEKDIAILSHYARHDMKHLLLGYDTSEEGEICMQCFMFGNGRISFPVLITVAFGLVFTPEYWQMMQLAYQMGKDCNPIYTWDWMQLLTLETEFVKSQIFKPRQ</sequence>
<keyword evidence="3" id="KW-1185">Reference proteome</keyword>
<organism evidence="2 3">
    <name type="scientific">Parasediminibacterium paludis</name>
    <dbReference type="NCBI Taxonomy" id="908966"/>
    <lineage>
        <taxon>Bacteria</taxon>
        <taxon>Pseudomonadati</taxon>
        <taxon>Bacteroidota</taxon>
        <taxon>Chitinophagia</taxon>
        <taxon>Chitinophagales</taxon>
        <taxon>Chitinophagaceae</taxon>
        <taxon>Parasediminibacterium</taxon>
    </lineage>
</organism>
<gene>
    <name evidence="2" type="ORF">ACFOW1_07830</name>
</gene>
<comment type="caution">
    <text evidence="2">The sequence shown here is derived from an EMBL/GenBank/DDBJ whole genome shotgun (WGS) entry which is preliminary data.</text>
</comment>
<name>A0ABV8PXN7_9BACT</name>
<dbReference type="Proteomes" id="UP001595906">
    <property type="component" value="Unassembled WGS sequence"/>
</dbReference>
<keyword evidence="1" id="KW-0472">Membrane</keyword>
<dbReference type="Pfam" id="PF05019">
    <property type="entry name" value="Coq4"/>
    <property type="match status" value="1"/>
</dbReference>
<dbReference type="InterPro" id="IPR007715">
    <property type="entry name" value="Coq4"/>
</dbReference>
<dbReference type="RefSeq" id="WP_379013392.1">
    <property type="nucleotide sequence ID" value="NZ_JBHSDC010000012.1"/>
</dbReference>
<proteinExistence type="predicted"/>
<keyword evidence="1" id="KW-0812">Transmembrane</keyword>
<accession>A0ABV8PXN7</accession>